<dbReference type="InterPro" id="IPR016095">
    <property type="entry name" value="Ribosomal_uL1_3-a/b-sand"/>
</dbReference>
<dbReference type="OrthoDB" id="10251727at2759"/>
<dbReference type="Gene3D" id="3.30.190.20">
    <property type="match status" value="1"/>
</dbReference>
<feature type="compositionally biased region" description="Acidic residues" evidence="11">
    <location>
        <begin position="262"/>
        <end position="275"/>
    </location>
</feature>
<reference evidence="12" key="1">
    <citation type="submission" date="2022-07" db="EMBL/GenBank/DDBJ databases">
        <title>Genome Sequence of Agrocybe chaxingu.</title>
        <authorList>
            <person name="Buettner E."/>
        </authorList>
    </citation>
    <scope>NUCLEOTIDE SEQUENCE</scope>
    <source>
        <strain evidence="12">MP-N11</strain>
    </source>
</reference>
<evidence type="ECO:0000313" key="12">
    <source>
        <dbReference type="EMBL" id="KAJ3505070.1"/>
    </source>
</evidence>
<name>A0A9W8JU93_9AGAR</name>
<dbReference type="InterPro" id="IPR023674">
    <property type="entry name" value="Ribosomal_uL1-like"/>
</dbReference>
<comment type="function">
    <text evidence="8">Regulates cellular senescence through inhibition of PTEN translation. Acts as a pro-apoptotic regulator in response to DNA damage.</text>
</comment>
<dbReference type="InterPro" id="IPR028364">
    <property type="entry name" value="Ribosomal_uL1/biogenesis"/>
</dbReference>
<dbReference type="PANTHER" id="PTHR23105">
    <property type="entry name" value="RIBOSOMAL PROTEIN L7AE FAMILY MEMBER"/>
    <property type="match status" value="1"/>
</dbReference>
<dbReference type="GO" id="GO:0005730">
    <property type="term" value="C:nucleolus"/>
    <property type="evidence" value="ECO:0007669"/>
    <property type="project" value="UniProtKB-SubCell"/>
</dbReference>
<evidence type="ECO:0000256" key="2">
    <source>
        <dbReference type="ARBA" id="ARBA00022499"/>
    </source>
</evidence>
<evidence type="ECO:0000256" key="1">
    <source>
        <dbReference type="ARBA" id="ARBA00004604"/>
    </source>
</evidence>
<evidence type="ECO:0000256" key="6">
    <source>
        <dbReference type="ARBA" id="ARBA00023054"/>
    </source>
</evidence>
<dbReference type="InterPro" id="IPR050257">
    <property type="entry name" value="eL8/uL1-like"/>
</dbReference>
<evidence type="ECO:0000256" key="4">
    <source>
        <dbReference type="ARBA" id="ARBA00022843"/>
    </source>
</evidence>
<evidence type="ECO:0000313" key="13">
    <source>
        <dbReference type="Proteomes" id="UP001148786"/>
    </source>
</evidence>
<keyword evidence="6" id="KW-0175">Coiled coil</keyword>
<gene>
    <name evidence="12" type="ORF">NLJ89_g7611</name>
</gene>
<keyword evidence="3" id="KW-0597">Phosphoprotein</keyword>
<evidence type="ECO:0000256" key="7">
    <source>
        <dbReference type="ARBA" id="ARBA00023242"/>
    </source>
</evidence>
<evidence type="ECO:0000256" key="9">
    <source>
        <dbReference type="ARBA" id="ARBA00061550"/>
    </source>
</evidence>
<accession>A0A9W8JU93</accession>
<dbReference type="Gene3D" id="3.40.50.790">
    <property type="match status" value="1"/>
</dbReference>
<dbReference type="FunFam" id="3.40.50.790:FF:000004">
    <property type="entry name" value="Ribosomal L1 domain-containing 1-like 1"/>
    <property type="match status" value="1"/>
</dbReference>
<dbReference type="SUPFAM" id="SSF56808">
    <property type="entry name" value="Ribosomal protein L1"/>
    <property type="match status" value="1"/>
</dbReference>
<proteinExistence type="inferred from homology"/>
<organism evidence="12 13">
    <name type="scientific">Agrocybe chaxingu</name>
    <dbReference type="NCBI Taxonomy" id="84603"/>
    <lineage>
        <taxon>Eukaryota</taxon>
        <taxon>Fungi</taxon>
        <taxon>Dikarya</taxon>
        <taxon>Basidiomycota</taxon>
        <taxon>Agaricomycotina</taxon>
        <taxon>Agaricomycetes</taxon>
        <taxon>Agaricomycetidae</taxon>
        <taxon>Agaricales</taxon>
        <taxon>Agaricineae</taxon>
        <taxon>Strophariaceae</taxon>
        <taxon>Agrocybe</taxon>
    </lineage>
</organism>
<dbReference type="Proteomes" id="UP001148786">
    <property type="component" value="Unassembled WGS sequence"/>
</dbReference>
<dbReference type="CDD" id="cd00403">
    <property type="entry name" value="Ribosomal_L1"/>
    <property type="match status" value="1"/>
</dbReference>
<sequence length="502" mass="54555">MSKGDQLIDSHVSLKQCQKAIEALHSHELKQKERFEENQLLPGKEQHIWLNVTVKKIVAGHRLKPYKIPISHPLVDPRTTPVCLITKDPQREYKDLLEKHNIKFISRVVGIEKLKGKFKPFEARRMLLKENGMFLADERVIPLLPKLLGTKWFEAKKQPIPVCLTRKDLKGELERAISSTYMNQNQGTCTSVKVGKMSQKPSQIVENVQTALPAIAKAIKGGWDNIQSFHIKTNASVSLPIWSCSLEDVEGGRWDGLKAGDGEDEDEDESDEDESSNSKKTTPSKGRKRPSSSDEEEEEEEKPKKKAKGADGALKTKEPAKPGSKIASARVDSTATPSKKRKAGEQPSTSSKPEVPAPSGKKGKLAAADSAPSKTLSQAKSVSEGGGKKEAAQATTQPEGASVETSSKKKKSGSKASDDTASPKNLHLHPALHRQQLYLVVDAVMASVTEKPAATSGVSLSKEEVKQKRSAGAGEKKKEIIAKSKGGKSVKNAVLGKKAAQV</sequence>
<protein>
    <recommendedName>
        <fullName evidence="10">Ribosomal L1 domain-containing protein 1</fullName>
    </recommendedName>
</protein>
<dbReference type="Pfam" id="PF00687">
    <property type="entry name" value="Ribosomal_L1"/>
    <property type="match status" value="1"/>
</dbReference>
<keyword evidence="13" id="KW-1185">Reference proteome</keyword>
<evidence type="ECO:0000256" key="11">
    <source>
        <dbReference type="SAM" id="MobiDB-lite"/>
    </source>
</evidence>
<feature type="compositionally biased region" description="Polar residues" evidence="11">
    <location>
        <begin position="372"/>
        <end position="381"/>
    </location>
</feature>
<dbReference type="GO" id="GO:0003723">
    <property type="term" value="F:RNA binding"/>
    <property type="evidence" value="ECO:0007669"/>
    <property type="project" value="InterPro"/>
</dbReference>
<dbReference type="EMBL" id="JANKHO010000928">
    <property type="protein sequence ID" value="KAJ3505070.1"/>
    <property type="molecule type" value="Genomic_DNA"/>
</dbReference>
<evidence type="ECO:0000256" key="3">
    <source>
        <dbReference type="ARBA" id="ARBA00022553"/>
    </source>
</evidence>
<comment type="similarity">
    <text evidence="9">Belongs to the universal ribosomal protein uL1 family. Highly divergent.</text>
</comment>
<feature type="region of interest" description="Disordered" evidence="11">
    <location>
        <begin position="451"/>
        <end position="488"/>
    </location>
</feature>
<comment type="subcellular location">
    <subcellularLocation>
        <location evidence="1">Nucleus</location>
        <location evidence="1">Nucleolus</location>
    </subcellularLocation>
</comment>
<feature type="region of interest" description="Disordered" evidence="11">
    <location>
        <begin position="253"/>
        <end position="429"/>
    </location>
</feature>
<keyword evidence="5" id="KW-0007">Acetylation</keyword>
<keyword evidence="4" id="KW-0832">Ubl conjugation</keyword>
<keyword evidence="7" id="KW-0539">Nucleus</keyword>
<evidence type="ECO:0000256" key="8">
    <source>
        <dbReference type="ARBA" id="ARBA00054167"/>
    </source>
</evidence>
<comment type="caution">
    <text evidence="12">The sequence shown here is derived from an EMBL/GenBank/DDBJ whole genome shotgun (WGS) entry which is preliminary data.</text>
</comment>
<evidence type="ECO:0000256" key="10">
    <source>
        <dbReference type="ARBA" id="ARBA00070787"/>
    </source>
</evidence>
<dbReference type="AlphaFoldDB" id="A0A9W8JU93"/>
<keyword evidence="2" id="KW-1017">Isopeptide bond</keyword>
<evidence type="ECO:0000256" key="5">
    <source>
        <dbReference type="ARBA" id="ARBA00022990"/>
    </source>
</evidence>